<reference evidence="9" key="1">
    <citation type="journal article" date="2014" name="Front. Microbiol.">
        <title>High frequency of phylogenetically diverse reductive dehalogenase-homologous genes in deep subseafloor sedimentary metagenomes.</title>
        <authorList>
            <person name="Kawai M."/>
            <person name="Futagami T."/>
            <person name="Toyoda A."/>
            <person name="Takaki Y."/>
            <person name="Nishi S."/>
            <person name="Hori S."/>
            <person name="Arai W."/>
            <person name="Tsubouchi T."/>
            <person name="Morono Y."/>
            <person name="Uchiyama I."/>
            <person name="Ito T."/>
            <person name="Fujiyama A."/>
            <person name="Inagaki F."/>
            <person name="Takami H."/>
        </authorList>
    </citation>
    <scope>NUCLEOTIDE SEQUENCE</scope>
    <source>
        <strain evidence="9">Expedition CK06-06</strain>
    </source>
</reference>
<evidence type="ECO:0000313" key="9">
    <source>
        <dbReference type="EMBL" id="GAJ12501.1"/>
    </source>
</evidence>
<feature type="transmembrane region" description="Helical" evidence="7">
    <location>
        <begin position="162"/>
        <end position="183"/>
    </location>
</feature>
<feature type="non-terminal residue" evidence="9">
    <location>
        <position position="1"/>
    </location>
</feature>
<dbReference type="AlphaFoldDB" id="X1VED9"/>
<dbReference type="InterPro" id="IPR051393">
    <property type="entry name" value="ABC_transporter_permease"/>
</dbReference>
<protein>
    <recommendedName>
        <fullName evidence="8">ABC transmembrane type-1 domain-containing protein</fullName>
    </recommendedName>
</protein>
<dbReference type="GO" id="GO:0055085">
    <property type="term" value="P:transmembrane transport"/>
    <property type="evidence" value="ECO:0007669"/>
    <property type="project" value="InterPro"/>
</dbReference>
<proteinExistence type="predicted"/>
<comment type="subcellular location">
    <subcellularLocation>
        <location evidence="1">Cell membrane</location>
        <topology evidence="1">Multi-pass membrane protein</topology>
    </subcellularLocation>
</comment>
<dbReference type="PANTHER" id="PTHR30193:SF37">
    <property type="entry name" value="INNER MEMBRANE ABC TRANSPORTER PERMEASE PROTEIN YCJO"/>
    <property type="match status" value="1"/>
</dbReference>
<dbReference type="PROSITE" id="PS50928">
    <property type="entry name" value="ABC_TM1"/>
    <property type="match status" value="1"/>
</dbReference>
<keyword evidence="3" id="KW-1003">Cell membrane</keyword>
<dbReference type="InterPro" id="IPR000515">
    <property type="entry name" value="MetI-like"/>
</dbReference>
<evidence type="ECO:0000256" key="4">
    <source>
        <dbReference type="ARBA" id="ARBA00022692"/>
    </source>
</evidence>
<keyword evidence="2" id="KW-0813">Transport</keyword>
<sequence length="194" mass="21416">TFLIVIFLPYVVSNLAIGFIIRLILDPSNGAINWLLLKSSLVKEPLQFLREGWTASLTLILITGWKFAGFNLVLFLAGLVMIPKDTLEAAIIDGCSYFQKLFRIIIPQMWPSIIAVSVLCFTGTWQLFALPVALTGTTHGGVKSIDVLAVVFYRWAFGREGVGLASAMMVIIALLLLLGSLILQNLIKKKTVEY</sequence>
<comment type="caution">
    <text evidence="9">The sequence shown here is derived from an EMBL/GenBank/DDBJ whole genome shotgun (WGS) entry which is preliminary data.</text>
</comment>
<dbReference type="Gene3D" id="1.10.3720.10">
    <property type="entry name" value="MetI-like"/>
    <property type="match status" value="1"/>
</dbReference>
<feature type="transmembrane region" description="Helical" evidence="7">
    <location>
        <begin position="7"/>
        <end position="25"/>
    </location>
</feature>
<dbReference type="EMBL" id="BARW01025796">
    <property type="protein sequence ID" value="GAJ12501.1"/>
    <property type="molecule type" value="Genomic_DNA"/>
</dbReference>
<evidence type="ECO:0000256" key="1">
    <source>
        <dbReference type="ARBA" id="ARBA00004651"/>
    </source>
</evidence>
<dbReference type="CDD" id="cd06261">
    <property type="entry name" value="TM_PBP2"/>
    <property type="match status" value="1"/>
</dbReference>
<evidence type="ECO:0000256" key="2">
    <source>
        <dbReference type="ARBA" id="ARBA00022448"/>
    </source>
</evidence>
<gene>
    <name evidence="9" type="ORF">S12H4_42193</name>
</gene>
<feature type="transmembrane region" description="Helical" evidence="7">
    <location>
        <begin position="53"/>
        <end position="82"/>
    </location>
</feature>
<keyword evidence="6 7" id="KW-0472">Membrane</keyword>
<evidence type="ECO:0000256" key="6">
    <source>
        <dbReference type="ARBA" id="ARBA00023136"/>
    </source>
</evidence>
<evidence type="ECO:0000256" key="7">
    <source>
        <dbReference type="SAM" id="Phobius"/>
    </source>
</evidence>
<name>X1VED9_9ZZZZ</name>
<evidence type="ECO:0000256" key="3">
    <source>
        <dbReference type="ARBA" id="ARBA00022475"/>
    </source>
</evidence>
<dbReference type="Pfam" id="PF00528">
    <property type="entry name" value="BPD_transp_1"/>
    <property type="match status" value="1"/>
</dbReference>
<dbReference type="GO" id="GO:0005886">
    <property type="term" value="C:plasma membrane"/>
    <property type="evidence" value="ECO:0007669"/>
    <property type="project" value="UniProtKB-SubCell"/>
</dbReference>
<dbReference type="SUPFAM" id="SSF161098">
    <property type="entry name" value="MetI-like"/>
    <property type="match status" value="1"/>
</dbReference>
<evidence type="ECO:0000259" key="8">
    <source>
        <dbReference type="PROSITE" id="PS50928"/>
    </source>
</evidence>
<feature type="transmembrane region" description="Helical" evidence="7">
    <location>
        <begin position="109"/>
        <end position="128"/>
    </location>
</feature>
<keyword evidence="5 7" id="KW-1133">Transmembrane helix</keyword>
<keyword evidence="4 7" id="KW-0812">Transmembrane</keyword>
<evidence type="ECO:0000256" key="5">
    <source>
        <dbReference type="ARBA" id="ARBA00022989"/>
    </source>
</evidence>
<accession>X1VED9</accession>
<dbReference type="InterPro" id="IPR035906">
    <property type="entry name" value="MetI-like_sf"/>
</dbReference>
<organism evidence="9">
    <name type="scientific">marine sediment metagenome</name>
    <dbReference type="NCBI Taxonomy" id="412755"/>
    <lineage>
        <taxon>unclassified sequences</taxon>
        <taxon>metagenomes</taxon>
        <taxon>ecological metagenomes</taxon>
    </lineage>
</organism>
<dbReference type="PANTHER" id="PTHR30193">
    <property type="entry name" value="ABC TRANSPORTER PERMEASE PROTEIN"/>
    <property type="match status" value="1"/>
</dbReference>
<feature type="domain" description="ABC transmembrane type-1" evidence="8">
    <location>
        <begin position="1"/>
        <end position="183"/>
    </location>
</feature>